<reference evidence="1 2" key="1">
    <citation type="submission" date="2014-03" db="EMBL/GenBank/DDBJ databases">
        <title>Draft genome sequence of the novel thermoacidophilic archaea Acidianus copahuensis ALE1 strain, isolated from Copahue volcanic area in Neuquen Argentina.</title>
        <authorList>
            <person name="Urbieta M.S."/>
            <person name="Rascovan N."/>
            <person name="Castro C."/>
            <person name="Revale S."/>
            <person name="Giaveno M.A."/>
            <person name="Vazquez M.P."/>
            <person name="Donati E.R."/>
        </authorList>
    </citation>
    <scope>NUCLEOTIDE SEQUENCE [LARGE SCALE GENOMIC DNA]</scope>
    <source>
        <strain evidence="1 2">ALE1</strain>
    </source>
</reference>
<comment type="caution">
    <text evidence="1">The sequence shown here is derived from an EMBL/GenBank/DDBJ whole genome shotgun (WGS) entry which is preliminary data.</text>
</comment>
<proteinExistence type="predicted"/>
<evidence type="ECO:0000313" key="1">
    <source>
        <dbReference type="EMBL" id="EZQ02086.1"/>
    </source>
</evidence>
<dbReference type="OrthoDB" id="36764at2157"/>
<sequence length="102" mass="11895">MTISKKFIEMQDLILAKTSLEKVKLHVEERKGNTIYSWVGNEVAEFMRRYSKDKELNPCTSSLEKSLKEQDSESLMKSVNDCIKILSKKIELTYNSLMEDQK</sequence>
<dbReference type="RefSeq" id="WP_048100469.1">
    <property type="nucleotide sequence ID" value="NZ_JFZT01000057.1"/>
</dbReference>
<dbReference type="AlphaFoldDB" id="A0A031LKK4"/>
<accession>A0A031LKK4</accession>
<dbReference type="Proteomes" id="UP000024332">
    <property type="component" value="Unassembled WGS sequence"/>
</dbReference>
<dbReference type="EMBL" id="JFZT01000057">
    <property type="protein sequence ID" value="EZQ02086.1"/>
    <property type="molecule type" value="Genomic_DNA"/>
</dbReference>
<organism evidence="1 2">
    <name type="scientific">Candidatus Acidianus copahuensis</name>
    <dbReference type="NCBI Taxonomy" id="1160895"/>
    <lineage>
        <taxon>Archaea</taxon>
        <taxon>Thermoproteota</taxon>
        <taxon>Thermoprotei</taxon>
        <taxon>Sulfolobales</taxon>
        <taxon>Sulfolobaceae</taxon>
        <taxon>Acidianus</taxon>
    </lineage>
</organism>
<keyword evidence="2" id="KW-1185">Reference proteome</keyword>
<protein>
    <submittedName>
        <fullName evidence="1">Uncharacterized protein</fullName>
    </submittedName>
</protein>
<evidence type="ECO:0000313" key="2">
    <source>
        <dbReference type="Proteomes" id="UP000024332"/>
    </source>
</evidence>
<gene>
    <name evidence="1" type="ORF">CM19_11520</name>
</gene>
<name>A0A031LKK4_9CREN</name>